<keyword evidence="14 18" id="KW-0793">Thylakoid</keyword>
<feature type="binding site" evidence="17">
    <location>
        <position position="146"/>
    </location>
    <ligand>
        <name>chlorophyll a</name>
        <dbReference type="ChEBI" id="CHEBI:58416"/>
        <label>1</label>
    </ligand>
</feature>
<keyword evidence="15" id="KW-0472">Membrane</keyword>
<feature type="binding site" evidence="17">
    <location>
        <position position="101"/>
    </location>
    <ligand>
        <name>chlorophyll a</name>
        <dbReference type="ChEBI" id="CHEBI:58416"/>
        <label>1</label>
    </ligand>
</feature>
<dbReference type="InterPro" id="IPR022796">
    <property type="entry name" value="Chloroa_b-bind"/>
</dbReference>
<keyword evidence="16 18" id="KW-0604">Photosystem II</keyword>
<feature type="binding site" evidence="17">
    <location>
        <position position="79"/>
    </location>
    <ligand>
        <name>chlorophyll a</name>
        <dbReference type="ChEBI" id="CHEBI:58416"/>
        <label>1</label>
    </ligand>
</feature>
<proteinExistence type="inferred from homology"/>
<evidence type="ECO:0000256" key="6">
    <source>
        <dbReference type="ARBA" id="ARBA00022553"/>
    </source>
</evidence>
<feature type="binding site" evidence="17">
    <location>
        <position position="216"/>
    </location>
    <ligand>
        <name>chlorophyll a</name>
        <dbReference type="ChEBI" id="CHEBI:58416"/>
        <label>5</label>
    </ligand>
</feature>
<dbReference type="Pfam" id="PF00504">
    <property type="entry name" value="Chloroa_b-bind"/>
    <property type="match status" value="1"/>
</dbReference>
<keyword evidence="6" id="KW-0597">Phosphoprotein</keyword>
<accession>A0A498JT30</accession>
<feature type="binding site" evidence="17">
    <location>
        <position position="212"/>
    </location>
    <ligand>
        <name>chlorophyll a</name>
        <dbReference type="ChEBI" id="CHEBI:58416"/>
        <label>1</label>
    </ligand>
</feature>
<keyword evidence="9" id="KW-0479">Metal-binding</keyword>
<dbReference type="Gene3D" id="1.10.3460.10">
    <property type="entry name" value="Chlorophyll a/b binding protein domain"/>
    <property type="match status" value="1"/>
</dbReference>
<evidence type="ECO:0000256" key="1">
    <source>
        <dbReference type="ARBA" id="ARBA00004454"/>
    </source>
</evidence>
<evidence type="ECO:0000256" key="5">
    <source>
        <dbReference type="ARBA" id="ARBA00022531"/>
    </source>
</evidence>
<feature type="binding site" description="axial binding residue" evidence="17">
    <location>
        <position position="57"/>
    </location>
    <ligand>
        <name>chlorophyll b</name>
        <dbReference type="ChEBI" id="CHEBI:61721"/>
        <label>1</label>
    </ligand>
    <ligandPart>
        <name>Mg</name>
        <dbReference type="ChEBI" id="CHEBI:25107"/>
    </ligandPart>
</feature>
<feature type="binding site" evidence="17">
    <location>
        <position position="254"/>
    </location>
    <ligand>
        <name>chlorophyll a</name>
        <dbReference type="ChEBI" id="CHEBI:58416"/>
        <label>1</label>
    </ligand>
</feature>
<evidence type="ECO:0000256" key="2">
    <source>
        <dbReference type="ARBA" id="ARBA00007259"/>
    </source>
</evidence>
<gene>
    <name evidence="20" type="ORF">DVH24_011323</name>
</gene>
<reference evidence="20 21" key="1">
    <citation type="submission" date="2018-10" db="EMBL/GenBank/DDBJ databases">
        <title>A high-quality apple genome assembly.</title>
        <authorList>
            <person name="Hu J."/>
        </authorList>
    </citation>
    <scope>NUCLEOTIDE SEQUENCE [LARGE SCALE GENOMIC DNA]</scope>
    <source>
        <strain evidence="21">cv. HFTH1</strain>
        <tissue evidence="20">Young leaf</tissue>
    </source>
</reference>
<comment type="subcellular location">
    <subcellularLocation>
        <location evidence="1">Plastid</location>
        <location evidence="1">Chloroplast thylakoid membrane</location>
        <topology evidence="1">Multi-pass membrane protein</topology>
    </subcellularLocation>
</comment>
<feature type="binding site" description="axial binding residue" evidence="17">
    <location>
        <position position="181"/>
    </location>
    <ligand>
        <name>chlorophyll b</name>
        <dbReference type="ChEBI" id="CHEBI:61721"/>
        <label>1</label>
    </ligand>
    <ligandPart>
        <name>Mg</name>
        <dbReference type="ChEBI" id="CHEBI:25107"/>
    </ligandPart>
</feature>
<keyword evidence="12" id="KW-1133">Transmembrane helix</keyword>
<evidence type="ECO:0000256" key="12">
    <source>
        <dbReference type="ARBA" id="ARBA00022989"/>
    </source>
</evidence>
<feature type="compositionally biased region" description="Low complexity" evidence="19">
    <location>
        <begin position="328"/>
        <end position="351"/>
    </location>
</feature>
<comment type="similarity">
    <text evidence="2 18">Belongs to the light-harvesting chlorophyll a/b-binding (LHC) protein family.</text>
</comment>
<feature type="binding site" evidence="17">
    <location>
        <position position="85"/>
    </location>
    <ligand>
        <name>chlorophyll a</name>
        <dbReference type="ChEBI" id="CHEBI:58416"/>
        <label>1</label>
    </ligand>
</feature>
<evidence type="ECO:0000313" key="21">
    <source>
        <dbReference type="Proteomes" id="UP000290289"/>
    </source>
</evidence>
<keyword evidence="13 18" id="KW-0157">Chromophore</keyword>
<dbReference type="STRING" id="3750.A0A498JT30"/>
<name>A0A498JT30_MALDO</name>
<keyword evidence="10 18" id="KW-0603">Photosystem I</keyword>
<dbReference type="PANTHER" id="PTHR21649">
    <property type="entry name" value="CHLOROPHYLL A/B BINDING PROTEIN"/>
    <property type="match status" value="1"/>
</dbReference>
<evidence type="ECO:0000256" key="18">
    <source>
        <dbReference type="RuleBase" id="RU363080"/>
    </source>
</evidence>
<evidence type="ECO:0000256" key="7">
    <source>
        <dbReference type="ARBA" id="ARBA00022640"/>
    </source>
</evidence>
<feature type="binding site" description="axial binding residue" evidence="17">
    <location>
        <position position="156"/>
    </location>
    <ligand>
        <name>chlorophyll b</name>
        <dbReference type="ChEBI" id="CHEBI:61721"/>
        <label>2</label>
    </ligand>
    <ligandPart>
        <name>Mg</name>
        <dbReference type="ChEBI" id="CHEBI:25107"/>
    </ligandPart>
</feature>
<dbReference type="AlphaFoldDB" id="A0A498JT30"/>
<feature type="binding site" evidence="17">
    <location>
        <position position="136"/>
    </location>
    <ligand>
        <name>chlorophyll a</name>
        <dbReference type="ChEBI" id="CHEBI:58416"/>
        <label>1</label>
    </ligand>
</feature>
<feature type="binding site" evidence="17">
    <location>
        <position position="213"/>
    </location>
    <ligand>
        <name>chlorophyll a</name>
        <dbReference type="ChEBI" id="CHEBI:58416"/>
        <label>1</label>
    </ligand>
</feature>
<feature type="binding site" description="axial binding residue" evidence="17">
    <location>
        <position position="172"/>
    </location>
    <ligand>
        <name>chlorophyll b</name>
        <dbReference type="ChEBI" id="CHEBI:61721"/>
        <label>1</label>
    </ligand>
    <ligandPart>
        <name>Mg</name>
        <dbReference type="ChEBI" id="CHEBI:25107"/>
    </ligandPart>
</feature>
<dbReference type="GO" id="GO:0009535">
    <property type="term" value="C:chloroplast thylakoid membrane"/>
    <property type="evidence" value="ECO:0007669"/>
    <property type="project" value="UniProtKB-SubCell"/>
</dbReference>
<evidence type="ECO:0000256" key="13">
    <source>
        <dbReference type="ARBA" id="ARBA00022991"/>
    </source>
</evidence>
<keyword evidence="21" id="KW-1185">Reference proteome</keyword>
<evidence type="ECO:0000256" key="3">
    <source>
        <dbReference type="ARBA" id="ARBA00022494"/>
    </source>
</evidence>
<feature type="binding site" evidence="17">
    <location>
        <position position="245"/>
    </location>
    <ligand>
        <name>chlorophyll a</name>
        <dbReference type="ChEBI" id="CHEBI:58416"/>
        <label>1</label>
    </ligand>
</feature>
<evidence type="ECO:0000256" key="17">
    <source>
        <dbReference type="PIRSR" id="PIRSR601344-1"/>
    </source>
</evidence>
<keyword evidence="7 18" id="KW-0934">Plastid</keyword>
<keyword evidence="5 18" id="KW-0602">Photosynthesis</keyword>
<evidence type="ECO:0000256" key="15">
    <source>
        <dbReference type="ARBA" id="ARBA00023136"/>
    </source>
</evidence>
<organism evidence="20 21">
    <name type="scientific">Malus domestica</name>
    <name type="common">Apple</name>
    <name type="synonym">Pyrus malus</name>
    <dbReference type="NCBI Taxonomy" id="3750"/>
    <lineage>
        <taxon>Eukaryota</taxon>
        <taxon>Viridiplantae</taxon>
        <taxon>Streptophyta</taxon>
        <taxon>Embryophyta</taxon>
        <taxon>Tracheophyta</taxon>
        <taxon>Spermatophyta</taxon>
        <taxon>Magnoliopsida</taxon>
        <taxon>eudicotyledons</taxon>
        <taxon>Gunneridae</taxon>
        <taxon>Pentapetalae</taxon>
        <taxon>rosids</taxon>
        <taxon>fabids</taxon>
        <taxon>Rosales</taxon>
        <taxon>Rosaceae</taxon>
        <taxon>Amygdaloideae</taxon>
        <taxon>Maleae</taxon>
        <taxon>Malus</taxon>
    </lineage>
</organism>
<protein>
    <recommendedName>
        <fullName evidence="18">Chlorophyll a-b binding protein, chloroplastic</fullName>
    </recommendedName>
</protein>
<dbReference type="EMBL" id="RDQH01000331">
    <property type="protein sequence ID" value="RXH98998.1"/>
    <property type="molecule type" value="Genomic_DNA"/>
</dbReference>
<feature type="binding site" evidence="17">
    <location>
        <position position="230"/>
    </location>
    <ligand>
        <name>chlorophyll a</name>
        <dbReference type="ChEBI" id="CHEBI:58416"/>
        <label>1</label>
    </ligand>
</feature>
<dbReference type="GO" id="GO:0009522">
    <property type="term" value="C:photosystem I"/>
    <property type="evidence" value="ECO:0007669"/>
    <property type="project" value="UniProtKB-KW"/>
</dbReference>
<keyword evidence="8" id="KW-0812">Transmembrane</keyword>
<comment type="caution">
    <text evidence="20">The sequence shown here is derived from an EMBL/GenBank/DDBJ whole genome shotgun (WGS) entry which is preliminary data.</text>
</comment>
<evidence type="ECO:0000256" key="8">
    <source>
        <dbReference type="ARBA" id="ARBA00022692"/>
    </source>
</evidence>
<comment type="function">
    <text evidence="18">The light-harvesting complex (LHC) functions as a light receptor, it captures and delivers excitation energy to photosystems with which it is closely associated.</text>
</comment>
<dbReference type="GO" id="GO:0016168">
    <property type="term" value="F:chlorophyll binding"/>
    <property type="evidence" value="ECO:0007669"/>
    <property type="project" value="UniProtKB-KW"/>
</dbReference>
<feature type="binding site" evidence="17">
    <location>
        <position position="218"/>
    </location>
    <ligand>
        <name>chlorophyll a</name>
        <dbReference type="ChEBI" id="CHEBI:58416"/>
        <label>1</label>
    </ligand>
</feature>
<evidence type="ECO:0000256" key="14">
    <source>
        <dbReference type="ARBA" id="ARBA00023078"/>
    </source>
</evidence>
<dbReference type="Proteomes" id="UP000290289">
    <property type="component" value="Chromosome 5"/>
</dbReference>
<feature type="binding site" description="axial binding residue" evidence="17">
    <location>
        <position position="164"/>
    </location>
    <ligand>
        <name>chlorophyll b</name>
        <dbReference type="ChEBI" id="CHEBI:61721"/>
        <label>1</label>
    </ligand>
    <ligandPart>
        <name>Mg</name>
        <dbReference type="ChEBI" id="CHEBI:25107"/>
    </ligandPart>
</feature>
<evidence type="ECO:0000256" key="19">
    <source>
        <dbReference type="SAM" id="MobiDB-lite"/>
    </source>
</evidence>
<dbReference type="GO" id="GO:0046872">
    <property type="term" value="F:metal ion binding"/>
    <property type="evidence" value="ECO:0007669"/>
    <property type="project" value="UniProtKB-KW"/>
</dbReference>
<sequence length="517" mass="55280">MAASTMALSSPTFAGKAVQLSPGATELFGNGRVSMRKTATKQVSSGSPWYGPDRVKYLGPFSGEPPSYLKGEFPGDYGWDTAGLSADPETFAKNRELEVIHSRWAMLGALGCVFPELLSRNGVKFGEAVWFKAGAQIFSEGGLDYLGNPSLVHAQSILAIWATQVVLMGAVEGYRIAGGPLGEVTDPLYPGGSFDPLGLADDPEAFAELKVKELKNGRLAMFSMFGFFVQAIVTGKGPLENLADHLADPVANNAWNYATNFVPGNMNPLKHKSNMKDGRSPASLHSNFFSSLKQVEKRLKLENPEKKSSISPSPLLQSNKLLTEEESLSSPLHLHFDQSNNNNNQSLNALQESGEPPEAFLSCSLLFPPTQQNPPQTNTLHQPETINDTENYAIGDIGELIELLGLSNCEGGEEERGDCCGGGSGIGGGSCRCQGGFYEKIVGVKGPKCGKEVERLEGWIKCFMNGGGEGSIEPFRLAHLLLGKAAFVSDGADHGFGGLEFPSTVGDFLLKDPPPTD</sequence>
<dbReference type="FunFam" id="1.10.3460.10:FF:000001">
    <property type="entry name" value="Chlorophyll a-b binding protein, chloroplastic"/>
    <property type="match status" value="1"/>
</dbReference>
<feature type="binding site" description="axial binding residue" evidence="17">
    <location>
        <position position="152"/>
    </location>
    <ligand>
        <name>chlorophyll b</name>
        <dbReference type="ChEBI" id="CHEBI:61721"/>
        <label>1</label>
    </ligand>
    <ligandPart>
        <name>Mg</name>
        <dbReference type="ChEBI" id="CHEBI:25107"/>
    </ligandPart>
</feature>
<dbReference type="InterPro" id="IPR001344">
    <property type="entry name" value="Chloro_AB-bd_pln"/>
</dbReference>
<keyword evidence="4 18" id="KW-0150">Chloroplast</keyword>
<dbReference type="SUPFAM" id="SSF103511">
    <property type="entry name" value="Chlorophyll a-b binding protein"/>
    <property type="match status" value="1"/>
</dbReference>
<feature type="binding site" description="axial binding residue" evidence="17">
    <location>
        <position position="103"/>
    </location>
    <ligand>
        <name>chlorophyll b</name>
        <dbReference type="ChEBI" id="CHEBI:61721"/>
        <label>1</label>
    </ligand>
    <ligandPart>
        <name>Mg</name>
        <dbReference type="ChEBI" id="CHEBI:25107"/>
    </ligandPart>
</feature>
<dbReference type="GO" id="GO:0009765">
    <property type="term" value="P:photosynthesis, light harvesting"/>
    <property type="evidence" value="ECO:0007669"/>
    <property type="project" value="InterPro"/>
</dbReference>
<keyword evidence="3 17" id="KW-0148">Chlorophyll</keyword>
<feature type="binding site" evidence="17">
    <location>
        <position position="98"/>
    </location>
    <ligand>
        <name>chlorophyll a</name>
        <dbReference type="ChEBI" id="CHEBI:58416"/>
        <label>1</label>
    </ligand>
</feature>
<evidence type="ECO:0000256" key="10">
    <source>
        <dbReference type="ARBA" id="ARBA00022836"/>
    </source>
</evidence>
<evidence type="ECO:0000256" key="11">
    <source>
        <dbReference type="ARBA" id="ARBA00022842"/>
    </source>
</evidence>
<keyword evidence="11" id="KW-0460">Magnesium</keyword>
<feature type="region of interest" description="Disordered" evidence="19">
    <location>
        <begin position="326"/>
        <end position="353"/>
    </location>
</feature>
<evidence type="ECO:0000256" key="4">
    <source>
        <dbReference type="ARBA" id="ARBA00022528"/>
    </source>
</evidence>
<evidence type="ECO:0000313" key="20">
    <source>
        <dbReference type="EMBL" id="RXH98998.1"/>
    </source>
</evidence>
<dbReference type="GO" id="GO:0009523">
    <property type="term" value="C:photosystem II"/>
    <property type="evidence" value="ECO:0007669"/>
    <property type="project" value="UniProtKB-KW"/>
</dbReference>
<evidence type="ECO:0000256" key="9">
    <source>
        <dbReference type="ARBA" id="ARBA00022723"/>
    </source>
</evidence>
<feature type="binding site" description="axial binding residue" evidence="17">
    <location>
        <position position="261"/>
    </location>
    <ligand>
        <name>chlorophyll b</name>
        <dbReference type="ChEBI" id="CHEBI:61721"/>
        <label>1</label>
    </ligand>
    <ligandPart>
        <name>Mg</name>
        <dbReference type="ChEBI" id="CHEBI:25107"/>
    </ligandPart>
</feature>
<evidence type="ECO:0000256" key="16">
    <source>
        <dbReference type="ARBA" id="ARBA00023276"/>
    </source>
</evidence>